<evidence type="ECO:0000256" key="1">
    <source>
        <dbReference type="ARBA" id="ARBA00004127"/>
    </source>
</evidence>
<evidence type="ECO:0000256" key="3">
    <source>
        <dbReference type="ARBA" id="ARBA00022989"/>
    </source>
</evidence>
<name>A0ABU4VGU6_9ACTN</name>
<dbReference type="PANTHER" id="PTHR22773">
    <property type="entry name" value="NADH DEHYDROGENASE"/>
    <property type="match status" value="1"/>
</dbReference>
<feature type="transmembrane region" description="Helical" evidence="5">
    <location>
        <begin position="378"/>
        <end position="402"/>
    </location>
</feature>
<feature type="transmembrane region" description="Helical" evidence="5">
    <location>
        <begin position="414"/>
        <end position="433"/>
    </location>
</feature>
<comment type="catalytic activity">
    <reaction evidence="5">
        <text>a quinone + NADH + 5 H(+)(in) = a quinol + NAD(+) + 4 H(+)(out)</text>
        <dbReference type="Rhea" id="RHEA:57888"/>
        <dbReference type="ChEBI" id="CHEBI:15378"/>
        <dbReference type="ChEBI" id="CHEBI:24646"/>
        <dbReference type="ChEBI" id="CHEBI:57540"/>
        <dbReference type="ChEBI" id="CHEBI:57945"/>
        <dbReference type="ChEBI" id="CHEBI:132124"/>
    </reaction>
</comment>
<protein>
    <recommendedName>
        <fullName evidence="5">NADH-quinone oxidoreductase subunit N</fullName>
        <ecNumber evidence="5">7.1.1.-</ecNumber>
    </recommendedName>
    <alternativeName>
        <fullName evidence="5">NADH dehydrogenase I subunit N</fullName>
    </alternativeName>
    <alternativeName>
        <fullName evidence="5">NDH-1 subunit N</fullName>
    </alternativeName>
</protein>
<feature type="transmembrane region" description="Helical" evidence="5">
    <location>
        <begin position="47"/>
        <end position="67"/>
    </location>
</feature>
<gene>
    <name evidence="5" type="primary">nuoN</name>
    <name evidence="8" type="ORF">SK069_05460</name>
</gene>
<dbReference type="HAMAP" id="MF_00445">
    <property type="entry name" value="NDH1_NuoN_1"/>
    <property type="match status" value="1"/>
</dbReference>
<keyword evidence="4 5" id="KW-0472">Membrane</keyword>
<evidence type="ECO:0000256" key="4">
    <source>
        <dbReference type="ARBA" id="ARBA00023136"/>
    </source>
</evidence>
<proteinExistence type="inferred from homology"/>
<comment type="similarity">
    <text evidence="5">Belongs to the complex I subunit 2 family.</text>
</comment>
<feature type="transmembrane region" description="Helical" evidence="5">
    <location>
        <begin position="170"/>
        <end position="193"/>
    </location>
</feature>
<keyword evidence="9" id="KW-1185">Reference proteome</keyword>
<feature type="domain" description="NADH:quinone oxidoreductase/Mrp antiporter transmembrane" evidence="7">
    <location>
        <begin position="133"/>
        <end position="428"/>
    </location>
</feature>
<comment type="subcellular location">
    <subcellularLocation>
        <location evidence="5">Cell membrane</location>
        <topology evidence="5">Multi-pass membrane protein</topology>
    </subcellularLocation>
    <subcellularLocation>
        <location evidence="1">Endomembrane system</location>
        <topology evidence="1">Multi-pass membrane protein</topology>
    </subcellularLocation>
    <subcellularLocation>
        <location evidence="6">Membrane</location>
        <topology evidence="6">Multi-pass membrane protein</topology>
    </subcellularLocation>
</comment>
<dbReference type="EMBL" id="JAXAVX010000002">
    <property type="protein sequence ID" value="MDX8151030.1"/>
    <property type="molecule type" value="Genomic_DNA"/>
</dbReference>
<feature type="transmembrane region" description="Helical" evidence="5">
    <location>
        <begin position="480"/>
        <end position="501"/>
    </location>
</feature>
<keyword evidence="3 5" id="KW-1133">Transmembrane helix</keyword>
<keyword evidence="5" id="KW-0813">Transport</keyword>
<feature type="transmembrane region" description="Helical" evidence="5">
    <location>
        <begin position="280"/>
        <end position="302"/>
    </location>
</feature>
<feature type="transmembrane region" description="Helical" evidence="5">
    <location>
        <begin position="309"/>
        <end position="331"/>
    </location>
</feature>
<keyword evidence="5" id="KW-0520">NAD</keyword>
<comment type="caution">
    <text evidence="8">The sequence shown here is derived from an EMBL/GenBank/DDBJ whole genome shotgun (WGS) entry which is preliminary data.</text>
</comment>
<dbReference type="InterPro" id="IPR001750">
    <property type="entry name" value="ND/Mrp_TM"/>
</dbReference>
<feature type="transmembrane region" description="Helical" evidence="5">
    <location>
        <begin position="247"/>
        <end position="268"/>
    </location>
</feature>
<comment type="function">
    <text evidence="5">NDH-1 shuttles electrons from NADH, via FMN and iron-sulfur (Fe-S) centers, to quinones in the respiratory chain. The immediate electron acceptor for the enzyme in this species is believed to be a menaquinone. Couples the redox reaction to proton translocation (for every two electrons transferred, four hydrogen ions are translocated across the cytoplasmic membrane), and thus conserves the redox energy in a proton gradient.</text>
</comment>
<organism evidence="8 9">
    <name type="scientific">Patulibacter brassicae</name>
    <dbReference type="NCBI Taxonomy" id="1705717"/>
    <lineage>
        <taxon>Bacteria</taxon>
        <taxon>Bacillati</taxon>
        <taxon>Actinomycetota</taxon>
        <taxon>Thermoleophilia</taxon>
        <taxon>Solirubrobacterales</taxon>
        <taxon>Patulibacteraceae</taxon>
        <taxon>Patulibacter</taxon>
    </lineage>
</organism>
<evidence type="ECO:0000256" key="6">
    <source>
        <dbReference type="RuleBase" id="RU000320"/>
    </source>
</evidence>
<feature type="transmembrane region" description="Helical" evidence="5">
    <location>
        <begin position="337"/>
        <end position="357"/>
    </location>
</feature>
<dbReference type="EC" id="7.1.1.-" evidence="5"/>
<keyword evidence="5" id="KW-1278">Translocase</keyword>
<dbReference type="Proteomes" id="UP001277761">
    <property type="component" value="Unassembled WGS sequence"/>
</dbReference>
<feature type="transmembrane region" description="Helical" evidence="5">
    <location>
        <begin position="213"/>
        <end position="235"/>
    </location>
</feature>
<sequence length="520" mass="52789">MTSLVSAAVEAPDIDWAGLSPLLALLGGSIVVLLVGLLRSRTARHGVVPFLTIVSFAAAGGLAVWQWDERGALISGALALDPLYLLTALGVAAAGVAATLLGVGTAAPREAAHGEFHGLLLVSGAGMVVFAGAQNLVVTFVGLELLSIPLYILAATELHRRRSLESGLKYLIVGSVGSATLLYGFALIYGATGATDYAAIRTALGDADLRDDVLLLGGMAMTIVGLCFKASVAPFHQWTPDVYEGAPTAVTTFMATATKVATLVAMIRLFDVALPGVSDVWGPVLAALAAIAMIVGNVGALGQSSAKRLLAFSSVAQAGYMLVGVVVGTQLGAEATTFYVLAYLVMTAAAFAVVAAVEREAGTDDGVAFEGLAQRRPVHAVALTLSLLGLAGVPATVGFVAKLRIIESAVDGDYAWLAVVLVVGSMISFAYYLRLIARVWSGAPREAPTPSTAVAPLAGADPVGDAVSGVRSPAPAVLGAVWPTTVVAGIAGAAVLVLGIVPGPLMDTVEAVGRSLPTIF</sequence>
<keyword evidence="5" id="KW-0874">Quinone</keyword>
<evidence type="ECO:0000256" key="2">
    <source>
        <dbReference type="ARBA" id="ARBA00022692"/>
    </source>
</evidence>
<dbReference type="Pfam" id="PF00361">
    <property type="entry name" value="Proton_antipo_M"/>
    <property type="match status" value="1"/>
</dbReference>
<feature type="transmembrane region" description="Helical" evidence="5">
    <location>
        <begin position="139"/>
        <end position="158"/>
    </location>
</feature>
<dbReference type="RefSeq" id="WP_319953183.1">
    <property type="nucleotide sequence ID" value="NZ_JAXAVX010000002.1"/>
</dbReference>
<keyword evidence="5" id="KW-1003">Cell membrane</keyword>
<reference evidence="8 9" key="1">
    <citation type="submission" date="2023-11" db="EMBL/GenBank/DDBJ databases">
        <authorList>
            <person name="Xu M."/>
            <person name="Jiang T."/>
        </authorList>
    </citation>
    <scope>NUCLEOTIDE SEQUENCE [LARGE SCALE GENOMIC DNA]</scope>
    <source>
        <strain evidence="8 9">SD</strain>
    </source>
</reference>
<keyword evidence="2 5" id="KW-0812">Transmembrane</keyword>
<evidence type="ECO:0000313" key="8">
    <source>
        <dbReference type="EMBL" id="MDX8151030.1"/>
    </source>
</evidence>
<dbReference type="InterPro" id="IPR010096">
    <property type="entry name" value="NADH-Q_OxRdtase_suN/2"/>
</dbReference>
<dbReference type="NCBIfam" id="TIGR01770">
    <property type="entry name" value="NDH_I_N"/>
    <property type="match status" value="1"/>
</dbReference>
<feature type="transmembrane region" description="Helical" evidence="5">
    <location>
        <begin position="16"/>
        <end position="35"/>
    </location>
</feature>
<accession>A0ABU4VGU6</accession>
<evidence type="ECO:0000259" key="7">
    <source>
        <dbReference type="Pfam" id="PF00361"/>
    </source>
</evidence>
<feature type="transmembrane region" description="Helical" evidence="5">
    <location>
        <begin position="83"/>
        <end position="104"/>
    </location>
</feature>
<feature type="transmembrane region" description="Helical" evidence="5">
    <location>
        <begin position="116"/>
        <end position="133"/>
    </location>
</feature>
<evidence type="ECO:0000256" key="5">
    <source>
        <dbReference type="HAMAP-Rule" id="MF_00445"/>
    </source>
</evidence>
<evidence type="ECO:0000313" key="9">
    <source>
        <dbReference type="Proteomes" id="UP001277761"/>
    </source>
</evidence>
<comment type="subunit">
    <text evidence="5">NDH-1 is composed of 14 different subunits. Subunits NuoA, H, J, K, L, M, N constitute the membrane sector of the complex.</text>
</comment>